<evidence type="ECO:0000313" key="2">
    <source>
        <dbReference type="Proteomes" id="UP000030108"/>
    </source>
</evidence>
<reference evidence="2" key="1">
    <citation type="journal article" date="2014" name="Genome Announc.">
        <title>Draft genome sequence of the plant-pathogenic soil fungus Rhizoctonia solani anastomosis group 3 strain Rhs1AP.</title>
        <authorList>
            <person name="Cubeta M.A."/>
            <person name="Thomas E."/>
            <person name="Dean R.A."/>
            <person name="Jabaji S."/>
            <person name="Neate S.M."/>
            <person name="Tavantzis S."/>
            <person name="Toda T."/>
            <person name="Vilgalys R."/>
            <person name="Bharathan N."/>
            <person name="Fedorova-Abrams N."/>
            <person name="Pakala S.B."/>
            <person name="Pakala S.M."/>
            <person name="Zafar N."/>
            <person name="Joardar V."/>
            <person name="Losada L."/>
            <person name="Nierman W.C."/>
        </authorList>
    </citation>
    <scope>NUCLEOTIDE SEQUENCE [LARGE SCALE GENOMIC DNA]</scope>
    <source>
        <strain evidence="2">AG-3</strain>
    </source>
</reference>
<protein>
    <submittedName>
        <fullName evidence="1">Uncharacterized protein</fullName>
    </submittedName>
</protein>
<evidence type="ECO:0000313" key="1">
    <source>
        <dbReference type="EMBL" id="EUC58567.1"/>
    </source>
</evidence>
<accession>A0A0A1UI32</accession>
<dbReference type="EMBL" id="JATN01000321">
    <property type="protein sequence ID" value="EUC58567.1"/>
    <property type="molecule type" value="Genomic_DNA"/>
</dbReference>
<dbReference type="Proteomes" id="UP000030108">
    <property type="component" value="Unassembled WGS sequence"/>
</dbReference>
<feature type="non-terminal residue" evidence="1">
    <location>
        <position position="98"/>
    </location>
</feature>
<organism evidence="1 2">
    <name type="scientific">Rhizoctonia solani AG-3 Rhs1AP</name>
    <dbReference type="NCBI Taxonomy" id="1086054"/>
    <lineage>
        <taxon>Eukaryota</taxon>
        <taxon>Fungi</taxon>
        <taxon>Dikarya</taxon>
        <taxon>Basidiomycota</taxon>
        <taxon>Agaricomycotina</taxon>
        <taxon>Agaricomycetes</taxon>
        <taxon>Cantharellales</taxon>
        <taxon>Ceratobasidiaceae</taxon>
        <taxon>Rhizoctonia</taxon>
    </lineage>
</organism>
<comment type="caution">
    <text evidence="1">The sequence shown here is derived from an EMBL/GenBank/DDBJ whole genome shotgun (WGS) entry which is preliminary data.</text>
</comment>
<sequence>MAGMSHLGKLTEGAVDVEDSRTIINTYIKGIPSGEITESFHQVALVVYHSLPRFVAMLSRAWEMIVWEEMAVMPPMGVVAGGLDDLLPLLRDYHPILQ</sequence>
<proteinExistence type="predicted"/>
<dbReference type="AlphaFoldDB" id="A0A0A1UI32"/>
<gene>
    <name evidence="1" type="ORF">RSOL_264420</name>
</gene>
<name>A0A0A1UI32_9AGAM</name>